<comment type="similarity">
    <text evidence="1">Belongs to the HerA family.</text>
</comment>
<dbReference type="InterPro" id="IPR008571">
    <property type="entry name" value="HerA-like"/>
</dbReference>
<evidence type="ECO:0000256" key="1">
    <source>
        <dbReference type="ARBA" id="ARBA00007816"/>
    </source>
</evidence>
<dbReference type="PANTHER" id="PTHR42957">
    <property type="entry name" value="HELICASE MJ1565-RELATED"/>
    <property type="match status" value="1"/>
</dbReference>
<dbReference type="GO" id="GO:0043138">
    <property type="term" value="F:3'-5' DNA helicase activity"/>
    <property type="evidence" value="ECO:0007669"/>
    <property type="project" value="UniProtKB-EC"/>
</dbReference>
<comment type="catalytic activity">
    <reaction evidence="4">
        <text>ATP + H2O = ADP + phosphate + H(+)</text>
        <dbReference type="Rhea" id="RHEA:13065"/>
        <dbReference type="ChEBI" id="CHEBI:15377"/>
        <dbReference type="ChEBI" id="CHEBI:15378"/>
        <dbReference type="ChEBI" id="CHEBI:30616"/>
        <dbReference type="ChEBI" id="CHEBI:43474"/>
        <dbReference type="ChEBI" id="CHEBI:456216"/>
        <dbReference type="EC" id="5.6.2.4"/>
    </reaction>
</comment>
<accession>A0A2T9WUG2</accession>
<protein>
    <recommendedName>
        <fullName evidence="5">Helicase HerA central domain-containing protein</fullName>
    </recommendedName>
</protein>
<gene>
    <name evidence="6" type="ORF">DDW05_00885</name>
</gene>
<comment type="catalytic activity">
    <reaction evidence="2">
        <text>Couples ATP hydrolysis with the unwinding of duplex DNA by translocating in the 3'-5' direction.</text>
        <dbReference type="EC" id="5.6.2.4"/>
    </reaction>
</comment>
<dbReference type="EMBL" id="QEFH01000005">
    <property type="protein sequence ID" value="PVU71452.1"/>
    <property type="molecule type" value="Genomic_DNA"/>
</dbReference>
<feature type="domain" description="Helicase HerA central" evidence="5">
    <location>
        <begin position="39"/>
        <end position="245"/>
    </location>
</feature>
<name>A0A2T9WUG2_NANST</name>
<proteinExistence type="inferred from homology"/>
<sequence length="432" mass="49325">MDIIIGRSLDDLEKYGLEGSIFIGKEYIKMENALSLANTVYLDVNLPHLILIAGKRGQGKSYTLASIFESLSDLEKDLLNNFSGLIFDTMGIFWTMKFPNYRDAELLEKWGLKPKSIKNCRILVPKGLLDEYRKINIPIDDVFQLNPSDLSGIEWVLTFNLDPTSNIALYIQKIIKRMKENNNGYSIQDIISYTEKLDIDSNMKNAITTYFENADSWGLFSEKAESIRNLTKPGYINILDISLYTAITGGWSIKNLVIGLISKKIFYQRLIYRKVEELEEIYISKELGTREFPLIWIAIDEAHEALPNDSITPATEPLIQIIREGRQPGITLVLATQQPGKMHTDVITQSDIVISHRVTAERDLKSLNEIMKNFTAQDIDIYMNNNLPKRKGAALILDDKSEKIYPVQMKPRVSWHGGSDPTLIRKRLWLEG</sequence>
<comment type="caution">
    <text evidence="6">The sequence shown here is derived from an EMBL/GenBank/DDBJ whole genome shotgun (WGS) entry which is preliminary data.</text>
</comment>
<evidence type="ECO:0000313" key="6">
    <source>
        <dbReference type="EMBL" id="PVU71452.1"/>
    </source>
</evidence>
<reference evidence="6 7" key="1">
    <citation type="journal article" date="2015" name="Appl. Environ. Microbiol.">
        <title>Nanoarchaeota, Their Sulfolobales Host, and Nanoarchaeota Virus Distribution across Yellowstone National Park Hot Springs.</title>
        <authorList>
            <person name="Munson-McGee J.H."/>
            <person name="Field E.K."/>
            <person name="Bateson M."/>
            <person name="Rooney C."/>
            <person name="Stepanauskas R."/>
            <person name="Young M.J."/>
        </authorList>
    </citation>
    <scope>NUCLEOTIDE SEQUENCE [LARGE SCALE GENOMIC DNA]</scope>
    <source>
        <strain evidence="6">SCGC AB-777_O03</strain>
    </source>
</reference>
<dbReference type="Pfam" id="PF01935">
    <property type="entry name" value="DUF87"/>
    <property type="match status" value="1"/>
</dbReference>
<evidence type="ECO:0000256" key="2">
    <source>
        <dbReference type="ARBA" id="ARBA00034617"/>
    </source>
</evidence>
<comment type="catalytic activity">
    <reaction evidence="3">
        <text>ATP + H2O = ADP + phosphate + H(+)</text>
        <dbReference type="Rhea" id="RHEA:13065"/>
        <dbReference type="ChEBI" id="CHEBI:15377"/>
        <dbReference type="ChEBI" id="CHEBI:15378"/>
        <dbReference type="ChEBI" id="CHEBI:30616"/>
        <dbReference type="ChEBI" id="CHEBI:43474"/>
        <dbReference type="ChEBI" id="CHEBI:456216"/>
        <dbReference type="EC" id="5.6.2.3"/>
    </reaction>
</comment>
<dbReference type="Gene3D" id="3.40.50.300">
    <property type="entry name" value="P-loop containing nucleotide triphosphate hydrolases"/>
    <property type="match status" value="2"/>
</dbReference>
<dbReference type="SUPFAM" id="SSF52540">
    <property type="entry name" value="P-loop containing nucleoside triphosphate hydrolases"/>
    <property type="match status" value="1"/>
</dbReference>
<dbReference type="PANTHER" id="PTHR42957:SF1">
    <property type="entry name" value="HELICASE MJ1565-RELATED"/>
    <property type="match status" value="1"/>
</dbReference>
<dbReference type="InterPro" id="IPR027417">
    <property type="entry name" value="P-loop_NTPase"/>
</dbReference>
<evidence type="ECO:0000313" key="7">
    <source>
        <dbReference type="Proteomes" id="UP000245908"/>
    </source>
</evidence>
<evidence type="ECO:0000256" key="3">
    <source>
        <dbReference type="ARBA" id="ARBA00048954"/>
    </source>
</evidence>
<dbReference type="Proteomes" id="UP000245908">
    <property type="component" value="Unassembled WGS sequence"/>
</dbReference>
<dbReference type="AlphaFoldDB" id="A0A2T9WUG2"/>
<evidence type="ECO:0000259" key="5">
    <source>
        <dbReference type="Pfam" id="PF01935"/>
    </source>
</evidence>
<dbReference type="InterPro" id="IPR002789">
    <property type="entry name" value="HerA_central"/>
</dbReference>
<organism evidence="6 7">
    <name type="scientific">Nanobsidianus stetteri</name>
    <dbReference type="NCBI Taxonomy" id="1294122"/>
    <lineage>
        <taxon>Archaea</taxon>
        <taxon>Nanobdellota</taxon>
        <taxon>Candidatus Nanoarchaeia</taxon>
        <taxon>Nanoarchaeales</taxon>
        <taxon>Nanopusillaceae</taxon>
        <taxon>Candidatus Nanobsidianus</taxon>
    </lineage>
</organism>
<dbReference type="GO" id="GO:0043139">
    <property type="term" value="F:5'-3' DNA helicase activity"/>
    <property type="evidence" value="ECO:0007669"/>
    <property type="project" value="UniProtKB-EC"/>
</dbReference>
<evidence type="ECO:0000256" key="4">
    <source>
        <dbReference type="ARBA" id="ARBA00048988"/>
    </source>
</evidence>